<comment type="subcellular location">
    <subcellularLocation>
        <location evidence="1">Membrane</location>
        <topology evidence="1">Multi-pass membrane protein</topology>
    </subcellularLocation>
    <subcellularLocation>
        <location evidence="11">Mitochondrion inner membrane</location>
        <topology evidence="11">Multi-pass membrane protein</topology>
    </subcellularLocation>
</comment>
<evidence type="ECO:0000256" key="9">
    <source>
        <dbReference type="ARBA" id="ARBA00023136"/>
    </source>
</evidence>
<dbReference type="InterPro" id="IPR045083">
    <property type="entry name" value="ATP_synth_F0_asu_bact/mt"/>
</dbReference>
<feature type="transmembrane region" description="Helical" evidence="12">
    <location>
        <begin position="132"/>
        <end position="152"/>
    </location>
</feature>
<evidence type="ECO:0000256" key="11">
    <source>
        <dbReference type="RuleBase" id="RU004450"/>
    </source>
</evidence>
<keyword evidence="6" id="KW-0375">Hydrogen ion transport</keyword>
<organism evidence="13">
    <name type="scientific">Phrynus sp. 1 SEM-2008</name>
    <dbReference type="NCBI Taxonomy" id="507471"/>
    <lineage>
        <taxon>Eukaryota</taxon>
        <taxon>Metazoa</taxon>
        <taxon>Ecdysozoa</taxon>
        <taxon>Arthropoda</taxon>
        <taxon>Chelicerata</taxon>
        <taxon>Arachnida</taxon>
        <taxon>Amblypygi</taxon>
        <taxon>Phrynidae</taxon>
        <taxon>Phrynus</taxon>
    </lineage>
</organism>
<evidence type="ECO:0000256" key="6">
    <source>
        <dbReference type="ARBA" id="ARBA00022781"/>
    </source>
</evidence>
<feature type="transmembrane region" description="Helical" evidence="12">
    <location>
        <begin position="71"/>
        <end position="93"/>
    </location>
</feature>
<keyword evidence="5 12" id="KW-0812">Transmembrane</keyword>
<gene>
    <name evidence="13" type="primary">atp6</name>
</gene>
<feature type="transmembrane region" description="Helical" evidence="12">
    <location>
        <begin position="164"/>
        <end position="184"/>
    </location>
</feature>
<reference evidence="13" key="1">
    <citation type="journal article" date="2008" name="Mol. Biol. Evol.">
        <title>Parallel evolution of truncated transfer RNA genes in arachnid mitochondrial genomes.</title>
        <authorList>
            <person name="Masta S.E."/>
            <person name="Boore J.L."/>
        </authorList>
    </citation>
    <scope>NUCLEOTIDE SEQUENCE</scope>
</reference>
<comment type="similarity">
    <text evidence="2">Belongs to the ATPase A chain family.</text>
</comment>
<evidence type="ECO:0000256" key="10">
    <source>
        <dbReference type="ARBA" id="ARBA00023310"/>
    </source>
</evidence>
<dbReference type="InterPro" id="IPR023011">
    <property type="entry name" value="ATP_synth_F0_asu_AS"/>
</dbReference>
<dbReference type="NCBIfam" id="TIGR01131">
    <property type="entry name" value="ATP_synt_6_or_A"/>
    <property type="match status" value="1"/>
</dbReference>
<dbReference type="Pfam" id="PF00119">
    <property type="entry name" value="ATP-synt_A"/>
    <property type="match status" value="1"/>
</dbReference>
<sequence>MMTNLFTIFDPSSPPIFSLNWLALSMPILVLPSLFFLTPSKYQSVFKNIPLFLQKEMKLLLSTSFQKGSTLILISIFLFIIWNNFMGLLPYIFTATSHLLISLSLALPIWLTLMLFGWLWNSFKMFSHLVPLGTPMALASFMVCVETISNLIRPITLSVRLSANMIAGHLILTLLSNCFSLNLLSSFILLPETALILLETAVAIIQAYVFTILITLYSTEIH</sequence>
<protein>
    <recommendedName>
        <fullName evidence="11">ATP synthase subunit a</fullName>
    </recommendedName>
</protein>
<dbReference type="CDD" id="cd00310">
    <property type="entry name" value="ATP-synt_Fo_a_6"/>
    <property type="match status" value="1"/>
</dbReference>
<keyword evidence="3" id="KW-0813">Transport</keyword>
<dbReference type="Gene3D" id="1.20.120.220">
    <property type="entry name" value="ATP synthase, F0 complex, subunit A"/>
    <property type="match status" value="1"/>
</dbReference>
<dbReference type="GO" id="GO:0046933">
    <property type="term" value="F:proton-transporting ATP synthase activity, rotational mechanism"/>
    <property type="evidence" value="ECO:0007669"/>
    <property type="project" value="TreeGrafter"/>
</dbReference>
<evidence type="ECO:0000256" key="1">
    <source>
        <dbReference type="ARBA" id="ARBA00004141"/>
    </source>
</evidence>
<evidence type="ECO:0000256" key="4">
    <source>
        <dbReference type="ARBA" id="ARBA00022547"/>
    </source>
</evidence>
<dbReference type="PANTHER" id="PTHR11410">
    <property type="entry name" value="ATP SYNTHASE SUBUNIT A"/>
    <property type="match status" value="1"/>
</dbReference>
<dbReference type="GO" id="GO:0005743">
    <property type="term" value="C:mitochondrial inner membrane"/>
    <property type="evidence" value="ECO:0007669"/>
    <property type="project" value="UniProtKB-SubCell"/>
</dbReference>
<proteinExistence type="inferred from homology"/>
<dbReference type="PANTHER" id="PTHR11410:SF0">
    <property type="entry name" value="ATP SYNTHASE SUBUNIT A"/>
    <property type="match status" value="1"/>
</dbReference>
<dbReference type="PROSITE" id="PS00449">
    <property type="entry name" value="ATPASE_A"/>
    <property type="match status" value="1"/>
</dbReference>
<name>B2CKD7_9ARAC</name>
<evidence type="ECO:0000256" key="5">
    <source>
        <dbReference type="ARBA" id="ARBA00022692"/>
    </source>
</evidence>
<dbReference type="EMBL" id="EU520641">
    <property type="protein sequence ID" value="ACA49826.1"/>
    <property type="molecule type" value="Genomic_DNA"/>
</dbReference>
<keyword evidence="10" id="KW-0066">ATP synthesis</keyword>
<keyword evidence="13" id="KW-0496">Mitochondrion</keyword>
<evidence type="ECO:0000313" key="13">
    <source>
        <dbReference type="EMBL" id="ACA49826.1"/>
    </source>
</evidence>
<evidence type="ECO:0000256" key="7">
    <source>
        <dbReference type="ARBA" id="ARBA00022989"/>
    </source>
</evidence>
<dbReference type="InterPro" id="IPR000568">
    <property type="entry name" value="ATP_synth_F0_asu"/>
</dbReference>
<geneLocation type="mitochondrion" evidence="13"/>
<evidence type="ECO:0000256" key="8">
    <source>
        <dbReference type="ARBA" id="ARBA00023065"/>
    </source>
</evidence>
<dbReference type="SUPFAM" id="SSF81336">
    <property type="entry name" value="F1F0 ATP synthase subunit A"/>
    <property type="match status" value="1"/>
</dbReference>
<feature type="transmembrane region" description="Helical" evidence="12">
    <location>
        <begin position="99"/>
        <end position="120"/>
    </location>
</feature>
<feature type="transmembrane region" description="Helical" evidence="12">
    <location>
        <begin position="196"/>
        <end position="217"/>
    </location>
</feature>
<feature type="transmembrane region" description="Helical" evidence="12">
    <location>
        <begin position="20"/>
        <end position="37"/>
    </location>
</feature>
<keyword evidence="7 12" id="KW-1133">Transmembrane helix</keyword>
<accession>B2CKD7</accession>
<dbReference type="GO" id="GO:0045259">
    <property type="term" value="C:proton-transporting ATP synthase complex"/>
    <property type="evidence" value="ECO:0007669"/>
    <property type="project" value="UniProtKB-KW"/>
</dbReference>
<evidence type="ECO:0000256" key="12">
    <source>
        <dbReference type="SAM" id="Phobius"/>
    </source>
</evidence>
<dbReference type="AlphaFoldDB" id="B2CKD7"/>
<keyword evidence="4" id="KW-0138">CF(0)</keyword>
<evidence type="ECO:0000256" key="3">
    <source>
        <dbReference type="ARBA" id="ARBA00022448"/>
    </source>
</evidence>
<keyword evidence="8" id="KW-0406">Ion transport</keyword>
<dbReference type="PRINTS" id="PR00123">
    <property type="entry name" value="ATPASEA"/>
</dbReference>
<keyword evidence="9 12" id="KW-0472">Membrane</keyword>
<dbReference type="InterPro" id="IPR035908">
    <property type="entry name" value="F0_ATP_A_sf"/>
</dbReference>
<evidence type="ECO:0000256" key="2">
    <source>
        <dbReference type="ARBA" id="ARBA00006810"/>
    </source>
</evidence>